<proteinExistence type="predicted"/>
<feature type="region of interest" description="Disordered" evidence="1">
    <location>
        <begin position="129"/>
        <end position="175"/>
    </location>
</feature>
<gene>
    <name evidence="2" type="ORF">P7680_19280</name>
</gene>
<protein>
    <submittedName>
        <fullName evidence="2">Uncharacterized protein</fullName>
    </submittedName>
</protein>
<keyword evidence="3" id="KW-1185">Reference proteome</keyword>
<organism evidence="2 3">
    <name type="scientific">Thalassospira aquimaris</name>
    <dbReference type="NCBI Taxonomy" id="3037796"/>
    <lineage>
        <taxon>Bacteria</taxon>
        <taxon>Pseudomonadati</taxon>
        <taxon>Pseudomonadota</taxon>
        <taxon>Alphaproteobacteria</taxon>
        <taxon>Rhodospirillales</taxon>
        <taxon>Thalassospiraceae</taxon>
        <taxon>Thalassospira</taxon>
    </lineage>
</organism>
<dbReference type="RefSeq" id="WP_278006959.1">
    <property type="nucleotide sequence ID" value="NZ_JARSBO010000010.1"/>
</dbReference>
<dbReference type="Proteomes" id="UP001529180">
    <property type="component" value="Unassembled WGS sequence"/>
</dbReference>
<evidence type="ECO:0000313" key="3">
    <source>
        <dbReference type="Proteomes" id="UP001529180"/>
    </source>
</evidence>
<evidence type="ECO:0000313" key="2">
    <source>
        <dbReference type="EMBL" id="MDG4721157.1"/>
    </source>
</evidence>
<sequence>MSLPDKLYVWDNAAKPGRPVREHLIPQKDGVDIVVKCGHNEPGEVEIKIAKHFNMPGFRFSKDAAGKQPFEFPVKQADKDASGGVRLSPGQTVANYDELMDGAVEDRCKLAGIDTDGMNKKQKIAALLKSDGVASKSKDEDDEDEDLDLELEDDDDRDPDDDGDDDDIVNGAAGA</sequence>
<feature type="compositionally biased region" description="Acidic residues" evidence="1">
    <location>
        <begin position="140"/>
        <end position="168"/>
    </location>
</feature>
<dbReference type="EMBL" id="JARSBO010000010">
    <property type="protein sequence ID" value="MDG4721157.1"/>
    <property type="molecule type" value="Genomic_DNA"/>
</dbReference>
<accession>A0ABT6GH45</accession>
<name>A0ABT6GH45_9PROT</name>
<evidence type="ECO:0000256" key="1">
    <source>
        <dbReference type="SAM" id="MobiDB-lite"/>
    </source>
</evidence>
<reference evidence="2 3" key="1">
    <citation type="submission" date="2023-03" db="EMBL/GenBank/DDBJ databases">
        <title>Strain FZY0004 represents a novel species in the genus Thalassospira isolated from seawater.</title>
        <authorList>
            <person name="Fu Z.-Y."/>
        </authorList>
    </citation>
    <scope>NUCLEOTIDE SEQUENCE [LARGE SCALE GENOMIC DNA]</scope>
    <source>
        <strain evidence="2 3">FZY0004</strain>
    </source>
</reference>
<comment type="caution">
    <text evidence="2">The sequence shown here is derived from an EMBL/GenBank/DDBJ whole genome shotgun (WGS) entry which is preliminary data.</text>
</comment>